<dbReference type="Pfam" id="PF13441">
    <property type="entry name" value="Gly-zipper_YMGG"/>
    <property type="match status" value="1"/>
</dbReference>
<feature type="domain" description="YMGG-like Gly-zipper" evidence="2">
    <location>
        <begin position="67"/>
        <end position="115"/>
    </location>
</feature>
<name>A0A7U7G9Y7_9GAMM</name>
<dbReference type="EMBL" id="CBTK010000064">
    <property type="protein sequence ID" value="CDH44191.1"/>
    <property type="molecule type" value="Genomic_DNA"/>
</dbReference>
<protein>
    <recommendedName>
        <fullName evidence="2">YMGG-like Gly-zipper domain-containing protein</fullName>
    </recommendedName>
</protein>
<reference evidence="3 4" key="1">
    <citation type="journal article" date="2014" name="ISME J.">
        <title>Candidatus Competibacter-lineage genomes retrieved from metagenomes reveal functional metabolic diversity.</title>
        <authorList>
            <person name="McIlroy S.J."/>
            <person name="Albertsen M."/>
            <person name="Andresen E.K."/>
            <person name="Saunders A.M."/>
            <person name="Kristiansen R."/>
            <person name="Stokholm-Bjerregaard M."/>
            <person name="Nielsen K.L."/>
            <person name="Nielsen P.H."/>
        </authorList>
    </citation>
    <scope>NUCLEOTIDE SEQUENCE [LARGE SCALE GENOMIC DNA]</scope>
    <source>
        <strain evidence="3 4">Run_B_J11</strain>
    </source>
</reference>
<keyword evidence="4" id="KW-1185">Reference proteome</keyword>
<sequence>MLYCNIVPRHINLKTIALVASTLMLTSCATPLTREERIGPDDGSDLCRSNVVALDSTGNFFAEDMIKGAATGAATGALTGGLIAALSGRSGHDIAKSALIGAAVGGVAGAIGGYYKSRMEQGRDQAVLVIRNDLTREANELDKADIAVRALIACRVGERDRIRAAYAAKRISRGEAQRRWSQLQEQVRRDNNLMQMVAENIGKRQEEYQYANDQMVAEFDISRLTPAEQREAKKRIDVNNKQIDREYMQEVAKIDRDIAKNRKGSANKKPTAELENRKIAAKKAADTKKEVNRKTGGKPEAVQLASKFSSTQNKAETTVRTAKNYQNEVAVADDGYEKTSLLEHRPSLAYIIKARGEKAAS</sequence>
<evidence type="ECO:0000313" key="3">
    <source>
        <dbReference type="EMBL" id="CDH44191.1"/>
    </source>
</evidence>
<gene>
    <name evidence="3" type="ORF">BN874_1560012</name>
</gene>
<feature type="compositionally biased region" description="Polar residues" evidence="1">
    <location>
        <begin position="306"/>
        <end position="319"/>
    </location>
</feature>
<dbReference type="InterPro" id="IPR027367">
    <property type="entry name" value="Gly-zipper_YMGG"/>
</dbReference>
<organism evidence="3 4">
    <name type="scientific">Candidatus Contendobacter odensis Run_B_J11</name>
    <dbReference type="NCBI Taxonomy" id="1400861"/>
    <lineage>
        <taxon>Bacteria</taxon>
        <taxon>Pseudomonadati</taxon>
        <taxon>Pseudomonadota</taxon>
        <taxon>Gammaproteobacteria</taxon>
        <taxon>Candidatus Competibacteraceae</taxon>
        <taxon>Candidatus Contendibacter</taxon>
    </lineage>
</organism>
<comment type="caution">
    <text evidence="3">The sequence shown here is derived from an EMBL/GenBank/DDBJ whole genome shotgun (WGS) entry which is preliminary data.</text>
</comment>
<proteinExistence type="predicted"/>
<evidence type="ECO:0000313" key="4">
    <source>
        <dbReference type="Proteomes" id="UP000019184"/>
    </source>
</evidence>
<dbReference type="AlphaFoldDB" id="A0A7U7G9Y7"/>
<accession>A0A7U7G9Y7</accession>
<dbReference type="RefSeq" id="WP_034431375.1">
    <property type="nucleotide sequence ID" value="NZ_CBTK010000064.1"/>
</dbReference>
<evidence type="ECO:0000256" key="1">
    <source>
        <dbReference type="SAM" id="MobiDB-lite"/>
    </source>
</evidence>
<evidence type="ECO:0000259" key="2">
    <source>
        <dbReference type="Pfam" id="PF13441"/>
    </source>
</evidence>
<feature type="compositionally biased region" description="Basic and acidic residues" evidence="1">
    <location>
        <begin position="283"/>
        <end position="293"/>
    </location>
</feature>
<dbReference type="Proteomes" id="UP000019184">
    <property type="component" value="Unassembled WGS sequence"/>
</dbReference>
<feature type="region of interest" description="Disordered" evidence="1">
    <location>
        <begin position="283"/>
        <end position="319"/>
    </location>
</feature>